<feature type="compositionally biased region" description="Low complexity" evidence="5">
    <location>
        <begin position="48"/>
        <end position="57"/>
    </location>
</feature>
<protein>
    <recommendedName>
        <fullName evidence="3">Probable endolytic peptidoglycan transglycosylase RlpA</fullName>
        <ecNumber evidence="3">4.2.2.-</ecNumber>
    </recommendedName>
</protein>
<evidence type="ECO:0000259" key="6">
    <source>
        <dbReference type="Pfam" id="PF03330"/>
    </source>
</evidence>
<keyword evidence="7" id="KW-0449">Lipoprotein</keyword>
<keyword evidence="8" id="KW-1185">Reference proteome</keyword>
<dbReference type="Proteomes" id="UP000540989">
    <property type="component" value="Unassembled WGS sequence"/>
</dbReference>
<name>A0A7W7ZBX7_9BACT</name>
<dbReference type="GO" id="GO:0000270">
    <property type="term" value="P:peptidoglycan metabolic process"/>
    <property type="evidence" value="ECO:0007669"/>
    <property type="project" value="UniProtKB-UniRule"/>
</dbReference>
<dbReference type="InterPro" id="IPR012997">
    <property type="entry name" value="RplA"/>
</dbReference>
<dbReference type="GO" id="GO:0071555">
    <property type="term" value="P:cell wall organization"/>
    <property type="evidence" value="ECO:0007669"/>
    <property type="project" value="UniProtKB-KW"/>
</dbReference>
<dbReference type="RefSeq" id="WP_184214973.1">
    <property type="nucleotide sequence ID" value="NZ_JACHIP010000002.1"/>
</dbReference>
<dbReference type="SUPFAM" id="SSF50685">
    <property type="entry name" value="Barwin-like endoglucanases"/>
    <property type="match status" value="1"/>
</dbReference>
<comment type="caution">
    <text evidence="7">The sequence shown here is derived from an EMBL/GenBank/DDBJ whole genome shotgun (WGS) entry which is preliminary data.</text>
</comment>
<accession>A0A7W7ZBX7</accession>
<organism evidence="7 8">
    <name type="scientific">Granulicella aggregans</name>
    <dbReference type="NCBI Taxonomy" id="474949"/>
    <lineage>
        <taxon>Bacteria</taxon>
        <taxon>Pseudomonadati</taxon>
        <taxon>Acidobacteriota</taxon>
        <taxon>Terriglobia</taxon>
        <taxon>Terriglobales</taxon>
        <taxon>Acidobacteriaceae</taxon>
        <taxon>Granulicella</taxon>
    </lineage>
</organism>
<comment type="function">
    <text evidence="3">Lytic transglycosylase with a strong preference for naked glycan strands that lack stem peptides.</text>
</comment>
<evidence type="ECO:0000313" key="8">
    <source>
        <dbReference type="Proteomes" id="UP000540989"/>
    </source>
</evidence>
<dbReference type="EC" id="4.2.2.-" evidence="3"/>
<feature type="region of interest" description="Disordered" evidence="5">
    <location>
        <begin position="31"/>
        <end position="63"/>
    </location>
</feature>
<dbReference type="EMBL" id="JACHIP010000002">
    <property type="protein sequence ID" value="MBB5056789.1"/>
    <property type="molecule type" value="Genomic_DNA"/>
</dbReference>
<dbReference type="Pfam" id="PF03330">
    <property type="entry name" value="DPBB_1"/>
    <property type="match status" value="1"/>
</dbReference>
<evidence type="ECO:0000256" key="1">
    <source>
        <dbReference type="ARBA" id="ARBA00023239"/>
    </source>
</evidence>
<gene>
    <name evidence="3" type="primary">rlpA</name>
    <name evidence="7" type="ORF">HDF16_001474</name>
</gene>
<evidence type="ECO:0000256" key="4">
    <source>
        <dbReference type="RuleBase" id="RU003495"/>
    </source>
</evidence>
<dbReference type="GO" id="GO:0008932">
    <property type="term" value="F:lytic endotransglycosylase activity"/>
    <property type="evidence" value="ECO:0007669"/>
    <property type="project" value="UniProtKB-UniRule"/>
</dbReference>
<dbReference type="InterPro" id="IPR036908">
    <property type="entry name" value="RlpA-like_sf"/>
</dbReference>
<dbReference type="PANTHER" id="PTHR34183">
    <property type="entry name" value="ENDOLYTIC PEPTIDOGLYCAN TRANSGLYCOSYLASE RLPA"/>
    <property type="match status" value="1"/>
</dbReference>
<dbReference type="PANTHER" id="PTHR34183:SF8">
    <property type="entry name" value="ENDOLYTIC PEPTIDOGLYCAN TRANSGLYCOSYLASE RLPA-RELATED"/>
    <property type="match status" value="1"/>
</dbReference>
<dbReference type="InterPro" id="IPR034718">
    <property type="entry name" value="RlpA"/>
</dbReference>
<feature type="domain" description="RlpA-like protein double-psi beta-barrel" evidence="6">
    <location>
        <begin position="87"/>
        <end position="174"/>
    </location>
</feature>
<evidence type="ECO:0000313" key="7">
    <source>
        <dbReference type="EMBL" id="MBB5056789.1"/>
    </source>
</evidence>
<dbReference type="InterPro" id="IPR009009">
    <property type="entry name" value="RlpA-like_DPBB"/>
</dbReference>
<evidence type="ECO:0000256" key="3">
    <source>
        <dbReference type="HAMAP-Rule" id="MF_02071"/>
    </source>
</evidence>
<sequence length="182" mass="19304">MILETLRSTLIVGTVLVNAVQLGHPVEPVTVSNTSETAPTAPLNREVSPTPTTSLMTPPSPVTTRTPGLLTMKRVEASFAKLKHVPSGLATWYGLVLDSHRTASGERFDCRKLTAASNTLPFGTRVKVTNLKNGLSVIVRINDRGLLDPGHVIDVSSAAAEKIGLLRMGIAPVHLDVLAKAS</sequence>
<dbReference type="CDD" id="cd22268">
    <property type="entry name" value="DPBB_RlpA-like"/>
    <property type="match status" value="1"/>
</dbReference>
<keyword evidence="2 3" id="KW-0961">Cell wall biogenesis/degradation</keyword>
<evidence type="ECO:0000256" key="2">
    <source>
        <dbReference type="ARBA" id="ARBA00023316"/>
    </source>
</evidence>
<proteinExistence type="inferred from homology"/>
<reference evidence="7 8" key="1">
    <citation type="submission" date="2020-08" db="EMBL/GenBank/DDBJ databases">
        <title>Genomic Encyclopedia of Type Strains, Phase IV (KMG-V): Genome sequencing to study the core and pangenomes of soil and plant-associated prokaryotes.</title>
        <authorList>
            <person name="Whitman W."/>
        </authorList>
    </citation>
    <scope>NUCLEOTIDE SEQUENCE [LARGE SCALE GENOMIC DNA]</scope>
    <source>
        <strain evidence="7 8">M8UP14</strain>
    </source>
</reference>
<dbReference type="NCBIfam" id="TIGR00413">
    <property type="entry name" value="rlpA"/>
    <property type="match status" value="1"/>
</dbReference>
<keyword evidence="1 3" id="KW-0456">Lyase</keyword>
<dbReference type="HAMAP" id="MF_02071">
    <property type="entry name" value="RlpA"/>
    <property type="match status" value="1"/>
</dbReference>
<dbReference type="AlphaFoldDB" id="A0A7W7ZBX7"/>
<evidence type="ECO:0000256" key="5">
    <source>
        <dbReference type="SAM" id="MobiDB-lite"/>
    </source>
</evidence>
<comment type="similarity">
    <text evidence="3 4">Belongs to the RlpA family.</text>
</comment>
<dbReference type="Gene3D" id="2.40.40.10">
    <property type="entry name" value="RlpA-like domain"/>
    <property type="match status" value="1"/>
</dbReference>